<name>A0AAV2YQG3_9STRA</name>
<dbReference type="PIRSF" id="PIRSF001060">
    <property type="entry name" value="Endochitinase"/>
    <property type="match status" value="1"/>
</dbReference>
<keyword evidence="2 4" id="KW-1015">Disulfide bond</keyword>
<feature type="disulfide bond" evidence="4">
    <location>
        <begin position="185"/>
        <end position="192"/>
    </location>
</feature>
<dbReference type="CDD" id="cd00325">
    <property type="entry name" value="chitinase_GH19"/>
    <property type="match status" value="1"/>
</dbReference>
<evidence type="ECO:0000256" key="2">
    <source>
        <dbReference type="ARBA" id="ARBA00023157"/>
    </source>
</evidence>
<dbReference type="PANTHER" id="PTHR22595:SF79">
    <property type="entry name" value="CHITINASE 12"/>
    <property type="match status" value="1"/>
</dbReference>
<evidence type="ECO:0000256" key="5">
    <source>
        <dbReference type="SAM" id="SignalP"/>
    </source>
</evidence>
<feature type="active site" description="Proton donor" evidence="3">
    <location>
        <position position="168"/>
    </location>
</feature>
<dbReference type="InterPro" id="IPR023346">
    <property type="entry name" value="Lysozyme-like_dom_sf"/>
</dbReference>
<comment type="caution">
    <text evidence="7">The sequence shown here is derived from an EMBL/GenBank/DDBJ whole genome shotgun (WGS) entry which is preliminary data.</text>
</comment>
<dbReference type="GO" id="GO:0005975">
    <property type="term" value="P:carbohydrate metabolic process"/>
    <property type="evidence" value="ECO:0007669"/>
    <property type="project" value="InterPro"/>
</dbReference>
<keyword evidence="8" id="KW-1185">Reference proteome</keyword>
<dbReference type="FunFam" id="3.30.20.10:FF:000001">
    <property type="entry name" value="Endochitinase (Chitinase)"/>
    <property type="match status" value="1"/>
</dbReference>
<feature type="signal peptide" evidence="5">
    <location>
        <begin position="1"/>
        <end position="19"/>
    </location>
</feature>
<keyword evidence="1" id="KW-0611">Plant defense</keyword>
<dbReference type="GO" id="GO:0050832">
    <property type="term" value="P:defense response to fungus"/>
    <property type="evidence" value="ECO:0007669"/>
    <property type="project" value="UniProtKB-ARBA"/>
</dbReference>
<dbReference type="Proteomes" id="UP001146120">
    <property type="component" value="Unassembled WGS sequence"/>
</dbReference>
<sequence>MKIALFCLAAIGFAAVTDAAWQDGSNGKVMWDSNCDFAGHDLAPVGAPSNLCGNICVDNTGCTHWAWNDYQGGTCWLKTGSSNSRINAQGVGCGYVKGRFTPDGSGGQGIGRLFDRRAFDSAFPEHIPFYNYDALVQAASAFPKFANSGNTDNDKREVAAFLAQTAHESDKFRAVDEYHPPHRYCDPTWVPCADGRDYHGRGPIQLSWNYNYKAAGNYLGIDLWSNPDAVGRDSVVAWKTGLWYWMTPQGAQNKIIHDVINAWDGFAQSTDIINGALECRGGPSAGNQRQRIEYYKNMCNILGIAPGAKLEC</sequence>
<feature type="domain" description="Glycoside hydrolase family 19 catalytic" evidence="6">
    <location>
        <begin position="128"/>
        <end position="312"/>
    </location>
</feature>
<dbReference type="InterPro" id="IPR016283">
    <property type="entry name" value="Glyco_hydro_19"/>
</dbReference>
<proteinExistence type="predicted"/>
<dbReference type="SUPFAM" id="SSF53955">
    <property type="entry name" value="Lysozyme-like"/>
    <property type="match status" value="1"/>
</dbReference>
<evidence type="ECO:0000313" key="7">
    <source>
        <dbReference type="EMBL" id="DAZ95419.1"/>
    </source>
</evidence>
<feature type="chain" id="PRO_5043988172" description="Glycoside hydrolase family 19 catalytic domain-containing protein" evidence="5">
    <location>
        <begin position="20"/>
        <end position="312"/>
    </location>
</feature>
<keyword evidence="5" id="KW-0732">Signal</keyword>
<reference evidence="7" key="2">
    <citation type="journal article" date="2023" name="Microbiol Resour">
        <title>Decontamination and Annotation of the Draft Genome Sequence of the Oomycete Lagenidium giganteum ARSEF 373.</title>
        <authorList>
            <person name="Morgan W.R."/>
            <person name="Tartar A."/>
        </authorList>
    </citation>
    <scope>NUCLEOTIDE SEQUENCE</scope>
    <source>
        <strain evidence="7">ARSEF 373</strain>
    </source>
</reference>
<gene>
    <name evidence="7" type="ORF">N0F65_006309</name>
</gene>
<evidence type="ECO:0000259" key="6">
    <source>
        <dbReference type="Pfam" id="PF00182"/>
    </source>
</evidence>
<dbReference type="GO" id="GO:0006032">
    <property type="term" value="P:chitin catabolic process"/>
    <property type="evidence" value="ECO:0007669"/>
    <property type="project" value="InterPro"/>
</dbReference>
<evidence type="ECO:0000256" key="1">
    <source>
        <dbReference type="ARBA" id="ARBA00022821"/>
    </source>
</evidence>
<feature type="disulfide bond" evidence="4">
    <location>
        <begin position="279"/>
        <end position="312"/>
    </location>
</feature>
<dbReference type="AlphaFoldDB" id="A0AAV2YQG3"/>
<dbReference type="Gene3D" id="3.30.20.10">
    <property type="entry name" value="Endochitinase, domain 2"/>
    <property type="match status" value="1"/>
</dbReference>
<dbReference type="Pfam" id="PF00182">
    <property type="entry name" value="Glyco_hydro_19"/>
    <property type="match status" value="1"/>
</dbReference>
<evidence type="ECO:0000256" key="3">
    <source>
        <dbReference type="PIRSR" id="PIRSR001060-1"/>
    </source>
</evidence>
<dbReference type="GO" id="GO:0016998">
    <property type="term" value="P:cell wall macromolecule catabolic process"/>
    <property type="evidence" value="ECO:0007669"/>
    <property type="project" value="InterPro"/>
</dbReference>
<dbReference type="Gene3D" id="3.50.4.10">
    <property type="entry name" value="Hepatocyte Growth Factor"/>
    <property type="match status" value="1"/>
</dbReference>
<evidence type="ECO:0000313" key="8">
    <source>
        <dbReference type="Proteomes" id="UP001146120"/>
    </source>
</evidence>
<dbReference type="InterPro" id="IPR000726">
    <property type="entry name" value="Glyco_hydro_19_cat"/>
</dbReference>
<dbReference type="EMBL" id="DAKRPA010000205">
    <property type="protein sequence ID" value="DAZ95419.1"/>
    <property type="molecule type" value="Genomic_DNA"/>
</dbReference>
<organism evidence="7 8">
    <name type="scientific">Lagenidium giganteum</name>
    <dbReference type="NCBI Taxonomy" id="4803"/>
    <lineage>
        <taxon>Eukaryota</taxon>
        <taxon>Sar</taxon>
        <taxon>Stramenopiles</taxon>
        <taxon>Oomycota</taxon>
        <taxon>Peronosporomycetes</taxon>
        <taxon>Pythiales</taxon>
        <taxon>Pythiaceae</taxon>
    </lineage>
</organism>
<protein>
    <recommendedName>
        <fullName evidence="6">Glycoside hydrolase family 19 catalytic domain-containing protein</fullName>
    </recommendedName>
</protein>
<dbReference type="GO" id="GO:0004568">
    <property type="term" value="F:chitinase activity"/>
    <property type="evidence" value="ECO:0007669"/>
    <property type="project" value="InterPro"/>
</dbReference>
<dbReference type="PANTHER" id="PTHR22595">
    <property type="entry name" value="CHITINASE-RELATED"/>
    <property type="match status" value="1"/>
</dbReference>
<evidence type="ECO:0000256" key="4">
    <source>
        <dbReference type="PIRSR" id="PIRSR001060-2"/>
    </source>
</evidence>
<accession>A0AAV2YQG3</accession>
<dbReference type="Gene3D" id="1.10.530.10">
    <property type="match status" value="1"/>
</dbReference>
<reference evidence="7" key="1">
    <citation type="submission" date="2022-11" db="EMBL/GenBank/DDBJ databases">
        <authorList>
            <person name="Morgan W.R."/>
            <person name="Tartar A."/>
        </authorList>
    </citation>
    <scope>NUCLEOTIDE SEQUENCE</scope>
    <source>
        <strain evidence="7">ARSEF 373</strain>
    </source>
</reference>